<keyword evidence="2" id="KW-0732">Signal</keyword>
<protein>
    <recommendedName>
        <fullName evidence="4">PS II complex 12 kDa extrinsic protein</fullName>
    </recommendedName>
</protein>
<gene>
    <name evidence="3" type="ORF">DSPE1174_LOCUS555</name>
</gene>
<reference evidence="3" key="1">
    <citation type="submission" date="2021-01" db="EMBL/GenBank/DDBJ databases">
        <authorList>
            <person name="Corre E."/>
            <person name="Pelletier E."/>
            <person name="Niang G."/>
            <person name="Scheremetjew M."/>
            <person name="Finn R."/>
            <person name="Kale V."/>
            <person name="Holt S."/>
            <person name="Cochrane G."/>
            <person name="Meng A."/>
            <person name="Brown T."/>
            <person name="Cohen L."/>
        </authorList>
    </citation>
    <scope>NUCLEOTIDE SEQUENCE</scope>
    <source>
        <strain evidence="3">CCMP1381</strain>
    </source>
</reference>
<feature type="chain" id="PRO_5031561106" description="PS II complex 12 kDa extrinsic protein" evidence="2">
    <location>
        <begin position="18"/>
        <end position="106"/>
    </location>
</feature>
<name>A0A7S2F2L2_9STRA</name>
<dbReference type="AlphaFoldDB" id="A0A7S2F2L2"/>
<sequence length="106" mass="11159">MKVFAIVLACLFSAAAAFAPVTPRMPRATIMAAEESSNRADFLKQSFTAAVGLAASAGVVNAEVGVEATPVNYEKRNINPGSIIKPAKNKGKSERRNINPGSILKK</sequence>
<evidence type="ECO:0000256" key="2">
    <source>
        <dbReference type="SAM" id="SignalP"/>
    </source>
</evidence>
<evidence type="ECO:0008006" key="4">
    <source>
        <dbReference type="Google" id="ProtNLM"/>
    </source>
</evidence>
<dbReference type="EMBL" id="HBGS01001015">
    <property type="protein sequence ID" value="CAD9369642.1"/>
    <property type="molecule type" value="Transcribed_RNA"/>
</dbReference>
<evidence type="ECO:0000313" key="3">
    <source>
        <dbReference type="EMBL" id="CAD9369642.1"/>
    </source>
</evidence>
<proteinExistence type="predicted"/>
<feature type="signal peptide" evidence="2">
    <location>
        <begin position="1"/>
        <end position="17"/>
    </location>
</feature>
<evidence type="ECO:0000256" key="1">
    <source>
        <dbReference type="SAM" id="MobiDB-lite"/>
    </source>
</evidence>
<organism evidence="3">
    <name type="scientific">Octactis speculum</name>
    <dbReference type="NCBI Taxonomy" id="3111310"/>
    <lineage>
        <taxon>Eukaryota</taxon>
        <taxon>Sar</taxon>
        <taxon>Stramenopiles</taxon>
        <taxon>Ochrophyta</taxon>
        <taxon>Dictyochophyceae</taxon>
        <taxon>Dictyochales</taxon>
        <taxon>Dictyochaceae</taxon>
        <taxon>Octactis</taxon>
    </lineage>
</organism>
<accession>A0A7S2F2L2</accession>
<feature type="region of interest" description="Disordered" evidence="1">
    <location>
        <begin position="82"/>
        <end position="106"/>
    </location>
</feature>